<organism evidence="1 2">
    <name type="scientific">Elysia crispata</name>
    <name type="common">lettuce slug</name>
    <dbReference type="NCBI Taxonomy" id="231223"/>
    <lineage>
        <taxon>Eukaryota</taxon>
        <taxon>Metazoa</taxon>
        <taxon>Spiralia</taxon>
        <taxon>Lophotrochozoa</taxon>
        <taxon>Mollusca</taxon>
        <taxon>Gastropoda</taxon>
        <taxon>Heterobranchia</taxon>
        <taxon>Euthyneura</taxon>
        <taxon>Panpulmonata</taxon>
        <taxon>Sacoglossa</taxon>
        <taxon>Placobranchoidea</taxon>
        <taxon>Plakobranchidae</taxon>
        <taxon>Elysia</taxon>
    </lineage>
</organism>
<evidence type="ECO:0000313" key="1">
    <source>
        <dbReference type="EMBL" id="KAK3723397.1"/>
    </source>
</evidence>
<dbReference type="EMBL" id="JAWDGP010007362">
    <property type="protein sequence ID" value="KAK3723397.1"/>
    <property type="molecule type" value="Genomic_DNA"/>
</dbReference>
<sequence>MVRTGWRYSGAELPAGAIKSLHRSANWQRCSKTPLRWVDAGKPSYVSIPLNLQDISREMGKTDFLEGYTPANQKAKTCYNSGQIFAGGACPSPTVDTSVTCAATTQLPDNNSIICFQRDLPQLKQNTSVPIFVVRWYKLLGRGEQTTLFWCDLVRPGAVVSAEIAVMRAGNSRARDISGEINRNVISGKQGIQGRDAVTPID</sequence>
<gene>
    <name evidence="1" type="ORF">RRG08_044302</name>
</gene>
<dbReference type="Proteomes" id="UP001283361">
    <property type="component" value="Unassembled WGS sequence"/>
</dbReference>
<accession>A0AAE1CP43</accession>
<proteinExistence type="predicted"/>
<comment type="caution">
    <text evidence="1">The sequence shown here is derived from an EMBL/GenBank/DDBJ whole genome shotgun (WGS) entry which is preliminary data.</text>
</comment>
<protein>
    <submittedName>
        <fullName evidence="1">Uncharacterized protein</fullName>
    </submittedName>
</protein>
<name>A0AAE1CP43_9GAST</name>
<reference evidence="1" key="1">
    <citation type="journal article" date="2023" name="G3 (Bethesda)">
        <title>A reference genome for the long-term kleptoplast-retaining sea slug Elysia crispata morphotype clarki.</title>
        <authorList>
            <person name="Eastman K.E."/>
            <person name="Pendleton A.L."/>
            <person name="Shaikh M.A."/>
            <person name="Suttiyut T."/>
            <person name="Ogas R."/>
            <person name="Tomko P."/>
            <person name="Gavelis G."/>
            <person name="Widhalm J.R."/>
            <person name="Wisecaver J.H."/>
        </authorList>
    </citation>
    <scope>NUCLEOTIDE SEQUENCE</scope>
    <source>
        <strain evidence="1">ECLA1</strain>
    </source>
</reference>
<dbReference type="AlphaFoldDB" id="A0AAE1CP43"/>
<keyword evidence="2" id="KW-1185">Reference proteome</keyword>
<evidence type="ECO:0000313" key="2">
    <source>
        <dbReference type="Proteomes" id="UP001283361"/>
    </source>
</evidence>